<evidence type="ECO:0000256" key="1">
    <source>
        <dbReference type="ARBA" id="ARBA00023015"/>
    </source>
</evidence>
<evidence type="ECO:0000259" key="4">
    <source>
        <dbReference type="PROSITE" id="PS51063"/>
    </source>
</evidence>
<organism evidence="5 6">
    <name type="scientific">Serratia marcescens</name>
    <dbReference type="NCBI Taxonomy" id="615"/>
    <lineage>
        <taxon>Bacteria</taxon>
        <taxon>Pseudomonadati</taxon>
        <taxon>Pseudomonadota</taxon>
        <taxon>Gammaproteobacteria</taxon>
        <taxon>Enterobacterales</taxon>
        <taxon>Yersiniaceae</taxon>
        <taxon>Serratia</taxon>
    </lineage>
</organism>
<dbReference type="PROSITE" id="PS51063">
    <property type="entry name" value="HTH_CRP_2"/>
    <property type="match status" value="1"/>
</dbReference>
<feature type="domain" description="HTH crp-type" evidence="4">
    <location>
        <begin position="115"/>
        <end position="188"/>
    </location>
</feature>
<dbReference type="InterPro" id="IPR012318">
    <property type="entry name" value="HTH_CRP"/>
</dbReference>
<dbReference type="InterPro" id="IPR036388">
    <property type="entry name" value="WH-like_DNA-bd_sf"/>
</dbReference>
<dbReference type="Pfam" id="PF00027">
    <property type="entry name" value="cNMP_binding"/>
    <property type="match status" value="1"/>
</dbReference>
<dbReference type="InterPro" id="IPR000595">
    <property type="entry name" value="cNMP-bd_dom"/>
</dbReference>
<comment type="caution">
    <text evidence="5">The sequence shown here is derived from an EMBL/GenBank/DDBJ whole genome shotgun (WGS) entry which is preliminary data.</text>
</comment>
<dbReference type="GO" id="GO:0003677">
    <property type="term" value="F:DNA binding"/>
    <property type="evidence" value="ECO:0007669"/>
    <property type="project" value="UniProtKB-KW"/>
</dbReference>
<keyword evidence="3" id="KW-0804">Transcription</keyword>
<dbReference type="EMBL" id="VOUQ01000001">
    <property type="protein sequence ID" value="TXE37213.1"/>
    <property type="molecule type" value="Genomic_DNA"/>
</dbReference>
<dbReference type="CDD" id="cd00038">
    <property type="entry name" value="CAP_ED"/>
    <property type="match status" value="1"/>
</dbReference>
<dbReference type="SMART" id="SM00419">
    <property type="entry name" value="HTH_CRP"/>
    <property type="match status" value="1"/>
</dbReference>
<dbReference type="Proteomes" id="UP000321126">
    <property type="component" value="Unassembled WGS sequence"/>
</dbReference>
<dbReference type="AlphaFoldDB" id="A0A5C7CH68"/>
<reference evidence="5 6" key="1">
    <citation type="submission" date="2019-07" db="EMBL/GenBank/DDBJ databases">
        <title>Serratia strains were isolated from fresh produce.</title>
        <authorList>
            <person name="Cho G.-S."/>
            <person name="Stein M."/>
            <person name="Lee W."/>
            <person name="Suh S.H."/>
            <person name="Franz C.M.A.P."/>
        </authorList>
    </citation>
    <scope>NUCLEOTIDE SEQUENCE [LARGE SCALE GENOMIC DNA]</scope>
    <source>
        <strain evidence="5 6">S16</strain>
    </source>
</reference>
<dbReference type="GO" id="GO:0006355">
    <property type="term" value="P:regulation of DNA-templated transcription"/>
    <property type="evidence" value="ECO:0007669"/>
    <property type="project" value="InterPro"/>
</dbReference>
<keyword evidence="1" id="KW-0805">Transcription regulation</keyword>
<proteinExistence type="predicted"/>
<evidence type="ECO:0000256" key="2">
    <source>
        <dbReference type="ARBA" id="ARBA00023125"/>
    </source>
</evidence>
<dbReference type="Gene3D" id="1.10.10.10">
    <property type="entry name" value="Winged helix-like DNA-binding domain superfamily/Winged helix DNA-binding domain"/>
    <property type="match status" value="1"/>
</dbReference>
<sequence length="197" mass="22504">MQLYHKGRWLYGADKPFSGVFVVMSGATRLYRLTEEGDELVTGFCLPGEWCGLPDLSSGCYTGYAQALDTCTVRCLPAALLESVLADQGSRRDMYRLLSDIITQNKARYFQISKARADVRFAMFIQDLSRRFSLRGYSPREFRLPMTRGDIANYLGMVPETISREITKLEQLDILHFRRRFITINHPGALDALIMNK</sequence>
<evidence type="ECO:0000313" key="5">
    <source>
        <dbReference type="EMBL" id="TXE37213.1"/>
    </source>
</evidence>
<name>A0A5C7CH68_SERMA</name>
<protein>
    <submittedName>
        <fullName evidence="5">Cyclic nucleotide-binding domain-containing protein</fullName>
    </submittedName>
</protein>
<dbReference type="SUPFAM" id="SSF46785">
    <property type="entry name" value="Winged helix' DNA-binding domain"/>
    <property type="match status" value="1"/>
</dbReference>
<dbReference type="FunFam" id="1.10.10.10:FF:000028">
    <property type="entry name" value="Fumarate/nitrate reduction transcriptional regulator Fnr"/>
    <property type="match status" value="1"/>
</dbReference>
<evidence type="ECO:0000313" key="6">
    <source>
        <dbReference type="Proteomes" id="UP000321126"/>
    </source>
</evidence>
<dbReference type="Gene3D" id="2.60.120.10">
    <property type="entry name" value="Jelly Rolls"/>
    <property type="match status" value="1"/>
</dbReference>
<dbReference type="SUPFAM" id="SSF51206">
    <property type="entry name" value="cAMP-binding domain-like"/>
    <property type="match status" value="1"/>
</dbReference>
<accession>A0A5C7CH68</accession>
<dbReference type="RefSeq" id="WP_147881392.1">
    <property type="nucleotide sequence ID" value="NZ_VOUQ01000001.1"/>
</dbReference>
<dbReference type="Pfam" id="PF13545">
    <property type="entry name" value="HTH_Crp_2"/>
    <property type="match status" value="1"/>
</dbReference>
<evidence type="ECO:0000256" key="3">
    <source>
        <dbReference type="ARBA" id="ARBA00023163"/>
    </source>
</evidence>
<dbReference type="InterPro" id="IPR014710">
    <property type="entry name" value="RmlC-like_jellyroll"/>
</dbReference>
<dbReference type="InterPro" id="IPR018490">
    <property type="entry name" value="cNMP-bd_dom_sf"/>
</dbReference>
<keyword evidence="2" id="KW-0238">DNA-binding</keyword>
<dbReference type="PRINTS" id="PR00034">
    <property type="entry name" value="HTHCRP"/>
</dbReference>
<dbReference type="CDD" id="cd00092">
    <property type="entry name" value="HTH_CRP"/>
    <property type="match status" value="1"/>
</dbReference>
<dbReference type="InterPro" id="IPR036390">
    <property type="entry name" value="WH_DNA-bd_sf"/>
</dbReference>
<gene>
    <name evidence="5" type="ORF">FOT62_00450</name>
</gene>